<dbReference type="GO" id="GO:0030435">
    <property type="term" value="P:sporulation resulting in formation of a cellular spore"/>
    <property type="evidence" value="ECO:0007669"/>
    <property type="project" value="UniProtKB-KW"/>
</dbReference>
<keyword evidence="1" id="KW-0749">Sporulation</keyword>
<comment type="function">
    <text evidence="1">Probable aspartic protease that is responsible for the proteolytic cleavage of the RNA polymerase sigma E factor (SigE/spoIIGB) to yield the active peptide in the mother cell during sporulation. Responds to a signal from the forespore that is triggered by the extracellular signal protein SpoIIR.</text>
</comment>
<comment type="similarity">
    <text evidence="1">Belongs to the peptidase U4 family.</text>
</comment>
<comment type="subcellular location">
    <subcellularLocation>
        <location evidence="1">Cell membrane</location>
    </subcellularLocation>
</comment>
<keyword evidence="1" id="KW-0378">Hydrolase</keyword>
<keyword evidence="5" id="KW-1185">Reference proteome</keyword>
<comment type="caution">
    <text evidence="4">The sequence shown here is derived from an EMBL/GenBank/DDBJ whole genome shotgun (WGS) entry which is preliminary data.</text>
</comment>
<dbReference type="GO" id="GO:0006508">
    <property type="term" value="P:proteolysis"/>
    <property type="evidence" value="ECO:0007669"/>
    <property type="project" value="UniProtKB-KW"/>
</dbReference>
<dbReference type="EC" id="3.4.23.-" evidence="1"/>
<dbReference type="NCBIfam" id="TIGR02854">
    <property type="entry name" value="spore_II_GA"/>
    <property type="match status" value="1"/>
</dbReference>
<organism evidence="4 5">
    <name type="scientific">Anaeromonas frigoriresistens</name>
    <dbReference type="NCBI Taxonomy" id="2683708"/>
    <lineage>
        <taxon>Bacteria</taxon>
        <taxon>Bacillati</taxon>
        <taxon>Bacillota</taxon>
        <taxon>Tissierellia</taxon>
        <taxon>Tissierellales</taxon>
        <taxon>Thermohalobacteraceae</taxon>
        <taxon>Anaeromonas</taxon>
    </lineage>
</organism>
<feature type="transmembrane region" description="Helical" evidence="3">
    <location>
        <begin position="126"/>
        <end position="150"/>
    </location>
</feature>
<dbReference type="AlphaFoldDB" id="A0A942V0B6"/>
<dbReference type="Pfam" id="PF03419">
    <property type="entry name" value="Peptidase_U4"/>
    <property type="match status" value="1"/>
</dbReference>
<keyword evidence="1" id="KW-0645">Protease</keyword>
<keyword evidence="3" id="KW-1133">Transmembrane helix</keyword>
<feature type="transmembrane region" description="Helical" evidence="3">
    <location>
        <begin position="89"/>
        <end position="106"/>
    </location>
</feature>
<feature type="transmembrane region" description="Helical" evidence="3">
    <location>
        <begin position="59"/>
        <end position="77"/>
    </location>
</feature>
<dbReference type="InterPro" id="IPR005081">
    <property type="entry name" value="SpoIIGA"/>
</dbReference>
<dbReference type="PIRSF" id="PIRSF018571">
    <property type="entry name" value="SpoIIGA"/>
    <property type="match status" value="1"/>
</dbReference>
<proteinExistence type="inferred from homology"/>
<evidence type="ECO:0000313" key="4">
    <source>
        <dbReference type="EMBL" id="MBS4540079.1"/>
    </source>
</evidence>
<keyword evidence="1 3" id="KW-0472">Membrane</keyword>
<protein>
    <recommendedName>
        <fullName evidence="1">Sporulation sigma-E factor-processing peptidase</fullName>
        <ecNumber evidence="1">3.4.23.-</ecNumber>
    </recommendedName>
    <alternativeName>
        <fullName evidence="1">Membrane-associated aspartic protease</fullName>
    </alternativeName>
    <alternativeName>
        <fullName evidence="1">Stage II sporulation protein GA</fullName>
    </alternativeName>
</protein>
<feature type="active site" evidence="2">
    <location>
        <position position="178"/>
    </location>
</feature>
<keyword evidence="1" id="KW-0064">Aspartyl protease</keyword>
<reference evidence="4" key="1">
    <citation type="submission" date="2019-12" db="EMBL/GenBank/DDBJ databases">
        <title>Clostridiaceae gen. nov. sp. nov., isolated from sediment in Xinjiang, China.</title>
        <authorList>
            <person name="Zhang R."/>
        </authorList>
    </citation>
    <scope>NUCLEOTIDE SEQUENCE</scope>
    <source>
        <strain evidence="4">D2Q-11</strain>
    </source>
</reference>
<keyword evidence="3" id="KW-0812">Transmembrane</keyword>
<name>A0A942V0B6_9FIRM</name>
<keyword evidence="1" id="KW-1003">Cell membrane</keyword>
<dbReference type="GO" id="GO:0030436">
    <property type="term" value="P:asexual sporulation"/>
    <property type="evidence" value="ECO:0007669"/>
    <property type="project" value="InterPro"/>
</dbReference>
<feature type="transmembrane region" description="Helical" evidence="3">
    <location>
        <begin position="6"/>
        <end position="22"/>
    </location>
</feature>
<evidence type="ECO:0000256" key="2">
    <source>
        <dbReference type="PIRSR" id="PIRSR018571-1"/>
    </source>
</evidence>
<evidence type="ECO:0000256" key="3">
    <source>
        <dbReference type="SAM" id="Phobius"/>
    </source>
</evidence>
<gene>
    <name evidence="4" type="primary">spoIIGA</name>
    <name evidence="4" type="ORF">GOQ27_16495</name>
</gene>
<dbReference type="GO" id="GO:0005886">
    <property type="term" value="C:plasma membrane"/>
    <property type="evidence" value="ECO:0007669"/>
    <property type="project" value="UniProtKB-SubCell"/>
</dbReference>
<dbReference type="Proteomes" id="UP000724672">
    <property type="component" value="Unassembled WGS sequence"/>
</dbReference>
<dbReference type="EMBL" id="WSFT01000053">
    <property type="protein sequence ID" value="MBS4540079.1"/>
    <property type="molecule type" value="Genomic_DNA"/>
</dbReference>
<dbReference type="GO" id="GO:0004190">
    <property type="term" value="F:aspartic-type endopeptidase activity"/>
    <property type="evidence" value="ECO:0007669"/>
    <property type="project" value="UniProtKB-KW"/>
</dbReference>
<accession>A0A942V0B6</accession>
<evidence type="ECO:0000256" key="1">
    <source>
        <dbReference type="PIRNR" id="PIRNR018571"/>
    </source>
</evidence>
<feature type="transmembrane region" description="Helical" evidence="3">
    <location>
        <begin position="34"/>
        <end position="53"/>
    </location>
</feature>
<sequence>MYAEYLLLENFIINFIILYVTKRFTRTDTSNIRLIISALIGAIYTLLVFVPSLYFMSNFIAKICISILLIIVAYNPIKLKKFIKLFTTFYTVSFVFAGGSFALFYLTNSRIYFGKGIFYIRDIAGFNPGFLVVGIIISLLFFKIAFQYIYSKLSKQNMYINLTVKLQNKKTKLKGLVDTGNSLMDPITNIPVIVVEFSAIKEILPISIQEIFTRYSENDLNLISEVMYKEDEILKFRLIPFKSIGMDNGMLLGFKPDEVILESDEDRKISNIVIGIYNNHLTKDNDYVALLHPEIIN</sequence>
<evidence type="ECO:0000313" key="5">
    <source>
        <dbReference type="Proteomes" id="UP000724672"/>
    </source>
</evidence>